<dbReference type="PANTHER" id="PTHR32057:SF14">
    <property type="entry name" value="PROTEIN ADENYLYLTRANSFERASE SELO, MITOCHONDRIAL"/>
    <property type="match status" value="1"/>
</dbReference>
<feature type="binding site" evidence="8">
    <location>
        <position position="109"/>
    </location>
    <ligand>
        <name>ATP</name>
        <dbReference type="ChEBI" id="CHEBI:30616"/>
    </ligand>
</feature>
<comment type="catalytic activity">
    <reaction evidence="8">
        <text>L-histidyl-[protein] + UTP = N(tele)-(5'-uridylyl)-L-histidyl-[protein] + diphosphate</text>
        <dbReference type="Rhea" id="RHEA:83891"/>
        <dbReference type="Rhea" id="RHEA-COMP:9745"/>
        <dbReference type="Rhea" id="RHEA-COMP:20239"/>
        <dbReference type="ChEBI" id="CHEBI:29979"/>
        <dbReference type="ChEBI" id="CHEBI:33019"/>
        <dbReference type="ChEBI" id="CHEBI:46398"/>
        <dbReference type="ChEBI" id="CHEBI:233474"/>
    </reaction>
</comment>
<keyword evidence="8" id="KW-0464">Manganese</keyword>
<evidence type="ECO:0000256" key="5">
    <source>
        <dbReference type="ARBA" id="ARBA00022741"/>
    </source>
</evidence>
<protein>
    <recommendedName>
        <fullName evidence="8">Protein nucleotidyltransferase YdiU</fullName>
        <ecNumber evidence="8">2.7.7.-</ecNumber>
    </recommendedName>
    <alternativeName>
        <fullName evidence="8">Protein adenylyltransferase YdiU</fullName>
        <ecNumber evidence="8">2.7.7.108</ecNumber>
    </alternativeName>
    <alternativeName>
        <fullName evidence="8">Protein uridylyltransferase YdiU</fullName>
        <ecNumber evidence="8">2.7.7.-</ecNumber>
    </alternativeName>
</protein>
<dbReference type="EC" id="2.7.7.-" evidence="8"/>
<feature type="binding site" evidence="8">
    <location>
        <position position="179"/>
    </location>
    <ligand>
        <name>ATP</name>
        <dbReference type="ChEBI" id="CHEBI:30616"/>
    </ligand>
</feature>
<dbReference type="KEGG" id="asx:CDL62_08325"/>
<comment type="similarity">
    <text evidence="1 8">Belongs to the SELO family.</text>
</comment>
<comment type="catalytic activity">
    <reaction evidence="8">
        <text>L-threonyl-[protein] + ATP = 3-O-(5'-adenylyl)-L-threonyl-[protein] + diphosphate</text>
        <dbReference type="Rhea" id="RHEA:54292"/>
        <dbReference type="Rhea" id="RHEA-COMP:11060"/>
        <dbReference type="Rhea" id="RHEA-COMP:13847"/>
        <dbReference type="ChEBI" id="CHEBI:30013"/>
        <dbReference type="ChEBI" id="CHEBI:30616"/>
        <dbReference type="ChEBI" id="CHEBI:33019"/>
        <dbReference type="ChEBI" id="CHEBI:138113"/>
        <dbReference type="EC" id="2.7.7.108"/>
    </reaction>
</comment>
<evidence type="ECO:0000256" key="8">
    <source>
        <dbReference type="HAMAP-Rule" id="MF_00692"/>
    </source>
</evidence>
<dbReference type="PANTHER" id="PTHR32057">
    <property type="entry name" value="PROTEIN ADENYLYLTRANSFERASE SELO, MITOCHONDRIAL"/>
    <property type="match status" value="1"/>
</dbReference>
<feature type="binding site" evidence="8">
    <location>
        <position position="86"/>
    </location>
    <ligand>
        <name>ATP</name>
        <dbReference type="ChEBI" id="CHEBI:30616"/>
    </ligand>
</feature>
<dbReference type="HAMAP" id="MF_00692">
    <property type="entry name" value="SelO"/>
    <property type="match status" value="1"/>
</dbReference>
<dbReference type="NCBIfam" id="NF000658">
    <property type="entry name" value="PRK00029.1"/>
    <property type="match status" value="1"/>
</dbReference>
<comment type="catalytic activity">
    <reaction evidence="8">
        <text>L-seryl-[protein] + UTP = O-(5'-uridylyl)-L-seryl-[protein] + diphosphate</text>
        <dbReference type="Rhea" id="RHEA:64604"/>
        <dbReference type="Rhea" id="RHEA-COMP:9863"/>
        <dbReference type="Rhea" id="RHEA-COMP:16635"/>
        <dbReference type="ChEBI" id="CHEBI:29999"/>
        <dbReference type="ChEBI" id="CHEBI:33019"/>
        <dbReference type="ChEBI" id="CHEBI:46398"/>
        <dbReference type="ChEBI" id="CHEBI:156051"/>
    </reaction>
</comment>
<comment type="cofactor">
    <cofactor evidence="8">
        <name>Mg(2+)</name>
        <dbReference type="ChEBI" id="CHEBI:18420"/>
    </cofactor>
    <cofactor evidence="8">
        <name>Mn(2+)</name>
        <dbReference type="ChEBI" id="CHEBI:29035"/>
    </cofactor>
</comment>
<keyword evidence="2 8" id="KW-0808">Transferase</keyword>
<dbReference type="GO" id="GO:0070733">
    <property type="term" value="F:AMPylase activity"/>
    <property type="evidence" value="ECO:0007669"/>
    <property type="project" value="UniProtKB-EC"/>
</dbReference>
<comment type="catalytic activity">
    <reaction evidence="8">
        <text>L-tyrosyl-[protein] + ATP = O-(5'-adenylyl)-L-tyrosyl-[protein] + diphosphate</text>
        <dbReference type="Rhea" id="RHEA:54288"/>
        <dbReference type="Rhea" id="RHEA-COMP:10136"/>
        <dbReference type="Rhea" id="RHEA-COMP:13846"/>
        <dbReference type="ChEBI" id="CHEBI:30616"/>
        <dbReference type="ChEBI" id="CHEBI:33019"/>
        <dbReference type="ChEBI" id="CHEBI:46858"/>
        <dbReference type="ChEBI" id="CHEBI:83624"/>
        <dbReference type="EC" id="2.7.7.108"/>
    </reaction>
</comment>
<evidence type="ECO:0000313" key="9">
    <source>
        <dbReference type="EMBL" id="SKB76909.1"/>
    </source>
</evidence>
<feature type="binding site" evidence="8">
    <location>
        <position position="258"/>
    </location>
    <ligand>
        <name>Mg(2+)</name>
        <dbReference type="ChEBI" id="CHEBI:18420"/>
    </ligand>
</feature>
<keyword evidence="5 8" id="KW-0547">Nucleotide-binding</keyword>
<keyword evidence="6 8" id="KW-0067">ATP-binding</keyword>
<keyword evidence="3 8" id="KW-0548">Nucleotidyltransferase</keyword>
<keyword evidence="10" id="KW-1185">Reference proteome</keyword>
<evidence type="ECO:0000256" key="7">
    <source>
        <dbReference type="ARBA" id="ARBA00022842"/>
    </source>
</evidence>
<dbReference type="RefSeq" id="WP_079556934.1">
    <property type="nucleotide sequence ID" value="NZ_CP021904.1"/>
</dbReference>
<organism evidence="9 10">
    <name type="scientific">Alkalitalea saponilacus</name>
    <dbReference type="NCBI Taxonomy" id="889453"/>
    <lineage>
        <taxon>Bacteria</taxon>
        <taxon>Pseudomonadati</taxon>
        <taxon>Bacteroidota</taxon>
        <taxon>Bacteroidia</taxon>
        <taxon>Marinilabiliales</taxon>
        <taxon>Marinilabiliaceae</taxon>
        <taxon>Alkalitalea</taxon>
    </lineage>
</organism>
<feature type="binding site" evidence="8">
    <location>
        <position position="89"/>
    </location>
    <ligand>
        <name>ATP</name>
        <dbReference type="ChEBI" id="CHEBI:30616"/>
    </ligand>
</feature>
<evidence type="ECO:0000256" key="1">
    <source>
        <dbReference type="ARBA" id="ARBA00009747"/>
    </source>
</evidence>
<accession>A0A1T5DZA5</accession>
<evidence type="ECO:0000256" key="4">
    <source>
        <dbReference type="ARBA" id="ARBA00022723"/>
    </source>
</evidence>
<feature type="active site" description="Proton acceptor" evidence="8">
    <location>
        <position position="248"/>
    </location>
</feature>
<gene>
    <name evidence="8" type="primary">ydiU</name>
    <name evidence="8" type="synonym">selO</name>
    <name evidence="9" type="ORF">SAMN03080601_01167</name>
</gene>
<feature type="binding site" evidence="8">
    <location>
        <position position="122"/>
    </location>
    <ligand>
        <name>ATP</name>
        <dbReference type="ChEBI" id="CHEBI:30616"/>
    </ligand>
</feature>
<dbReference type="InterPro" id="IPR003846">
    <property type="entry name" value="SelO"/>
</dbReference>
<proteinExistence type="inferred from homology"/>
<dbReference type="Proteomes" id="UP000191055">
    <property type="component" value="Unassembled WGS sequence"/>
</dbReference>
<comment type="catalytic activity">
    <reaction evidence="8">
        <text>L-seryl-[protein] + ATP = 3-O-(5'-adenylyl)-L-seryl-[protein] + diphosphate</text>
        <dbReference type="Rhea" id="RHEA:58120"/>
        <dbReference type="Rhea" id="RHEA-COMP:9863"/>
        <dbReference type="Rhea" id="RHEA-COMP:15073"/>
        <dbReference type="ChEBI" id="CHEBI:29999"/>
        <dbReference type="ChEBI" id="CHEBI:30616"/>
        <dbReference type="ChEBI" id="CHEBI:33019"/>
        <dbReference type="ChEBI" id="CHEBI:142516"/>
        <dbReference type="EC" id="2.7.7.108"/>
    </reaction>
</comment>
<feature type="binding site" evidence="8">
    <location>
        <position position="121"/>
    </location>
    <ligand>
        <name>ATP</name>
        <dbReference type="ChEBI" id="CHEBI:30616"/>
    </ligand>
</feature>
<dbReference type="OrthoDB" id="9773505at2"/>
<evidence type="ECO:0000313" key="10">
    <source>
        <dbReference type="Proteomes" id="UP000191055"/>
    </source>
</evidence>
<comment type="catalytic activity">
    <reaction evidence="8">
        <text>L-tyrosyl-[protein] + UTP = O-(5'-uridylyl)-L-tyrosyl-[protein] + diphosphate</text>
        <dbReference type="Rhea" id="RHEA:83887"/>
        <dbReference type="Rhea" id="RHEA-COMP:10136"/>
        <dbReference type="Rhea" id="RHEA-COMP:20238"/>
        <dbReference type="ChEBI" id="CHEBI:33019"/>
        <dbReference type="ChEBI" id="CHEBI:46398"/>
        <dbReference type="ChEBI" id="CHEBI:46858"/>
        <dbReference type="ChEBI" id="CHEBI:90602"/>
    </reaction>
</comment>
<evidence type="ECO:0000256" key="3">
    <source>
        <dbReference type="ARBA" id="ARBA00022695"/>
    </source>
</evidence>
<feature type="binding site" evidence="8">
    <location>
        <position position="172"/>
    </location>
    <ligand>
        <name>ATP</name>
        <dbReference type="ChEBI" id="CHEBI:30616"/>
    </ligand>
</feature>
<feature type="binding site" evidence="8">
    <location>
        <position position="258"/>
    </location>
    <ligand>
        <name>ATP</name>
        <dbReference type="ChEBI" id="CHEBI:30616"/>
    </ligand>
</feature>
<keyword evidence="4 8" id="KW-0479">Metal-binding</keyword>
<dbReference type="GO" id="GO:0005524">
    <property type="term" value="F:ATP binding"/>
    <property type="evidence" value="ECO:0007669"/>
    <property type="project" value="UniProtKB-UniRule"/>
</dbReference>
<evidence type="ECO:0000256" key="2">
    <source>
        <dbReference type="ARBA" id="ARBA00022679"/>
    </source>
</evidence>
<feature type="binding site" evidence="8">
    <location>
        <position position="249"/>
    </location>
    <ligand>
        <name>Mg(2+)</name>
        <dbReference type="ChEBI" id="CHEBI:18420"/>
    </ligand>
</feature>
<dbReference type="GO" id="GO:0000287">
    <property type="term" value="F:magnesium ion binding"/>
    <property type="evidence" value="ECO:0007669"/>
    <property type="project" value="UniProtKB-UniRule"/>
</dbReference>
<reference evidence="9 10" key="1">
    <citation type="submission" date="2017-02" db="EMBL/GenBank/DDBJ databases">
        <authorList>
            <person name="Peterson S.W."/>
        </authorList>
    </citation>
    <scope>NUCLEOTIDE SEQUENCE [LARGE SCALE GENOMIC DNA]</scope>
    <source>
        <strain evidence="9 10">DSM 24412</strain>
    </source>
</reference>
<keyword evidence="7 8" id="KW-0460">Magnesium</keyword>
<sequence>MRNKTDFNLEYSYLSLPNKFYSLVKPMPVAKPELFLLNHELCNELNISTKDPESIINAIYGNDPDNSKTFSQAYAGHQFGHFTMLGDGRAVVVGEHITDGGNRFDMQLKGSGKTPYSRAGDGKATLKSMLREYLLSEAIHHLNIPTSRSLAVLKTGEVVRRETLNEGAVLIRVMKSHIRIGTFEYARHFGTTDDLKALLQYTIKRLLPDVEQSENQALSLLKKVISLQIELVVNWMRVGFIHGVMNTDNVSISGETFDFGPCAFLNSHHPETVYSSIDAYGRYSFGNQPEIMKWNIARLAEALLPLIHNDSETSLMLAQNAIDEFDEIWNEKYYSTMLNKLGIENKNKDFYPLVDELLELMTNLKLDYTNTFYALGTDVNSKDNPKQRPELKTWLEKWQNAIFKNSNGSETSRELMSLNNPVYIPRNHLVEQALNEAVEGNMTLFDRLLGVLKTPYTYQKNCDSFTKQPDTDFEMRYQTFCGT</sequence>
<dbReference type="GO" id="GO:0030145">
    <property type="term" value="F:manganese ion binding"/>
    <property type="evidence" value="ECO:0007669"/>
    <property type="project" value="UniProtKB-UniRule"/>
</dbReference>
<name>A0A1T5DZA5_9BACT</name>
<dbReference type="EC" id="2.7.7.108" evidence="8"/>
<comment type="function">
    <text evidence="8">Nucleotidyltransferase involved in the post-translational modification of proteins. It can catalyze the addition of adenosine monophosphate (AMP) or uridine monophosphate (UMP) to a protein, resulting in modifications known as AMPylation and UMPylation.</text>
</comment>
<dbReference type="Pfam" id="PF02696">
    <property type="entry name" value="SelO"/>
    <property type="match status" value="1"/>
</dbReference>
<dbReference type="EMBL" id="FUYV01000005">
    <property type="protein sequence ID" value="SKB76909.1"/>
    <property type="molecule type" value="Genomic_DNA"/>
</dbReference>
<dbReference type="AlphaFoldDB" id="A0A1T5DZA5"/>
<feature type="binding site" evidence="8">
    <location>
        <position position="88"/>
    </location>
    <ligand>
        <name>ATP</name>
        <dbReference type="ChEBI" id="CHEBI:30616"/>
    </ligand>
</feature>
<evidence type="ECO:0000256" key="6">
    <source>
        <dbReference type="ARBA" id="ARBA00022840"/>
    </source>
</evidence>